<name>A0ABW7H6T1_9BURK</name>
<dbReference type="PROSITE" id="PS51257">
    <property type="entry name" value="PROKAR_LIPOPROTEIN"/>
    <property type="match status" value="1"/>
</dbReference>
<dbReference type="RefSeq" id="WP_394406102.1">
    <property type="nucleotide sequence ID" value="NZ_JBIGIC010000001.1"/>
</dbReference>
<evidence type="ECO:0000313" key="2">
    <source>
        <dbReference type="EMBL" id="MFG6485461.1"/>
    </source>
</evidence>
<organism evidence="2 3">
    <name type="scientific">Pelomonas candidula</name>
    <dbReference type="NCBI Taxonomy" id="3299025"/>
    <lineage>
        <taxon>Bacteria</taxon>
        <taxon>Pseudomonadati</taxon>
        <taxon>Pseudomonadota</taxon>
        <taxon>Betaproteobacteria</taxon>
        <taxon>Burkholderiales</taxon>
        <taxon>Sphaerotilaceae</taxon>
        <taxon>Roseateles</taxon>
    </lineage>
</organism>
<proteinExistence type="predicted"/>
<keyword evidence="1" id="KW-0732">Signal</keyword>
<accession>A0ABW7H6T1</accession>
<evidence type="ECO:0000313" key="3">
    <source>
        <dbReference type="Proteomes" id="UP001606134"/>
    </source>
</evidence>
<keyword evidence="3" id="KW-1185">Reference proteome</keyword>
<evidence type="ECO:0008006" key="4">
    <source>
        <dbReference type="Google" id="ProtNLM"/>
    </source>
</evidence>
<feature type="signal peptide" evidence="1">
    <location>
        <begin position="1"/>
        <end position="23"/>
    </location>
</feature>
<dbReference type="EMBL" id="JBIGIC010000001">
    <property type="protein sequence ID" value="MFG6485461.1"/>
    <property type="molecule type" value="Genomic_DNA"/>
</dbReference>
<gene>
    <name evidence="2" type="ORF">ACG04R_02185</name>
</gene>
<dbReference type="Proteomes" id="UP001606134">
    <property type="component" value="Unassembled WGS sequence"/>
</dbReference>
<protein>
    <recommendedName>
        <fullName evidence="4">Lipoprotein transmembrane</fullName>
    </recommendedName>
</protein>
<feature type="chain" id="PRO_5047149244" description="Lipoprotein transmembrane" evidence="1">
    <location>
        <begin position="24"/>
        <end position="210"/>
    </location>
</feature>
<reference evidence="2 3" key="1">
    <citation type="submission" date="2024-08" db="EMBL/GenBank/DDBJ databases">
        <authorList>
            <person name="Lu H."/>
        </authorList>
    </citation>
    <scope>NUCLEOTIDE SEQUENCE [LARGE SCALE GENOMIC DNA]</scope>
    <source>
        <strain evidence="2 3">BYS78W</strain>
    </source>
</reference>
<sequence length="210" mass="23309">MVNRISRSLASVLLCTAATSASAACPDTDKVSVFASASFDGFHLYHLLGPRTYRLTIPGKSFRTDTQQIPGHVLYMVDDKVVQSEHVERRFFASFVRGDGEVATLDAQARYEQNFIGSQLPDAKITELGTRNRTSGGDSKPKLFRLWKYEVPGVAGARTYFLSTLLDADTVIMVTLWEPETEDQALEELRLIAGSLQPVPAEHCDKVKWP</sequence>
<evidence type="ECO:0000256" key="1">
    <source>
        <dbReference type="SAM" id="SignalP"/>
    </source>
</evidence>
<comment type="caution">
    <text evidence="2">The sequence shown here is derived from an EMBL/GenBank/DDBJ whole genome shotgun (WGS) entry which is preliminary data.</text>
</comment>